<dbReference type="EMBL" id="AOFI03000010">
    <property type="protein sequence ID" value="KAF4324998.1"/>
    <property type="molecule type" value="Genomic_DNA"/>
</dbReference>
<feature type="transmembrane region" description="Helical" evidence="10">
    <location>
        <begin position="73"/>
        <end position="92"/>
    </location>
</feature>
<dbReference type="CDD" id="cd00090">
    <property type="entry name" value="HTH_ARSR"/>
    <property type="match status" value="1"/>
</dbReference>
<dbReference type="SUPFAM" id="SSF46785">
    <property type="entry name" value="Winged helix' DNA-binding domain"/>
    <property type="match status" value="1"/>
</dbReference>
<gene>
    <name evidence="12" type="ORF">G195_001688</name>
</gene>
<comment type="caution">
    <text evidence="12">The sequence shown here is derived from an EMBL/GenBank/DDBJ whole genome shotgun (WGS) entry which is preliminary data.</text>
</comment>
<dbReference type="InterPro" id="IPR011991">
    <property type="entry name" value="ArsR-like_HTH"/>
</dbReference>
<dbReference type="GO" id="GO:0015297">
    <property type="term" value="F:antiporter activity"/>
    <property type="evidence" value="ECO:0007669"/>
    <property type="project" value="UniProtKB-KW"/>
</dbReference>
<dbReference type="Pfam" id="PF01047">
    <property type="entry name" value="MarR"/>
    <property type="match status" value="1"/>
</dbReference>
<keyword evidence="7" id="KW-0406">Ion transport</keyword>
<keyword evidence="3" id="KW-0050">Antiport</keyword>
<keyword evidence="5 10" id="KW-1133">Transmembrane helix</keyword>
<keyword evidence="9" id="KW-0739">Sodium transport</keyword>
<dbReference type="InterPro" id="IPR000835">
    <property type="entry name" value="HTH_MarR-typ"/>
</dbReference>
<feature type="transmembrane region" description="Helical" evidence="10">
    <location>
        <begin position="182"/>
        <end position="200"/>
    </location>
</feature>
<keyword evidence="6" id="KW-0915">Sodium</keyword>
<dbReference type="Gene3D" id="1.20.1530.20">
    <property type="match status" value="1"/>
</dbReference>
<keyword evidence="4 10" id="KW-0812">Transmembrane</keyword>
<dbReference type="GO" id="GO:0006814">
    <property type="term" value="P:sodium ion transport"/>
    <property type="evidence" value="ECO:0007669"/>
    <property type="project" value="UniProtKB-KW"/>
</dbReference>
<evidence type="ECO:0000256" key="4">
    <source>
        <dbReference type="ARBA" id="ARBA00022692"/>
    </source>
</evidence>
<evidence type="ECO:0000256" key="3">
    <source>
        <dbReference type="ARBA" id="ARBA00022449"/>
    </source>
</evidence>
<dbReference type="InterPro" id="IPR038770">
    <property type="entry name" value="Na+/solute_symporter_sf"/>
</dbReference>
<accession>A0A8J4WAX1</accession>
<evidence type="ECO:0000256" key="10">
    <source>
        <dbReference type="SAM" id="Phobius"/>
    </source>
</evidence>
<dbReference type="PANTHER" id="PTHR43562">
    <property type="entry name" value="NAPA-TYPE SODIUM/HYDROGEN ANTIPORTER"/>
    <property type="match status" value="1"/>
</dbReference>
<feature type="transmembrane region" description="Helical" evidence="10">
    <location>
        <begin position="158"/>
        <end position="176"/>
    </location>
</feature>
<evidence type="ECO:0000256" key="6">
    <source>
        <dbReference type="ARBA" id="ARBA00023053"/>
    </source>
</evidence>
<name>A0A8J4WAX1_9STRA</name>
<protein>
    <recommendedName>
        <fullName evidence="11">HTH marR-type domain-containing protein</fullName>
    </recommendedName>
</protein>
<evidence type="ECO:0000313" key="13">
    <source>
        <dbReference type="Proteomes" id="UP000702964"/>
    </source>
</evidence>
<evidence type="ECO:0000256" key="1">
    <source>
        <dbReference type="ARBA" id="ARBA00004141"/>
    </source>
</evidence>
<dbReference type="InterPro" id="IPR036390">
    <property type="entry name" value="WH_DNA-bd_sf"/>
</dbReference>
<evidence type="ECO:0000256" key="9">
    <source>
        <dbReference type="ARBA" id="ARBA00023201"/>
    </source>
</evidence>
<dbReference type="GO" id="GO:0003700">
    <property type="term" value="F:DNA-binding transcription factor activity"/>
    <property type="evidence" value="ECO:0007669"/>
    <property type="project" value="InterPro"/>
</dbReference>
<sequence length="327" mass="36164">MSQTHALFFGLLFCATSVSISVQTLKDMDQLGSREGTTILGAAVVDDVLVVVILAVMMSLLGTGAGDTSIPLLIGKKLLFFVIIIAASWFLVPRIMKWMAPLKVTETVITAGLIICFGFSYFAEWMGVAGIIGAFAAGIAISQTNFKHEVETKLEPIAYSIFVPVFFVSIGLNVTFEGVGSQIWFIVVISLIAIVTKLLGGGAGQLRRTYDELLRDVDLHVGQDQLLCQLWREDGVTQAQLCELLNVEPPTVTNMINKLEKKGIVSRKRDEADRRVSRVYVTPEGRELLKPVEKIWRSVTEKLLAGIPFEERKILMDILQRMERNMG</sequence>
<evidence type="ECO:0000313" key="12">
    <source>
        <dbReference type="EMBL" id="KAF4324998.1"/>
    </source>
</evidence>
<feature type="domain" description="HTH marR-type" evidence="11">
    <location>
        <begin position="192"/>
        <end position="324"/>
    </location>
</feature>
<dbReference type="InterPro" id="IPR036388">
    <property type="entry name" value="WH-like_DNA-bd_sf"/>
</dbReference>
<dbReference type="GO" id="GO:1902600">
    <property type="term" value="P:proton transmembrane transport"/>
    <property type="evidence" value="ECO:0007669"/>
    <property type="project" value="InterPro"/>
</dbReference>
<keyword evidence="2" id="KW-0813">Transport</keyword>
<feature type="transmembrane region" description="Helical" evidence="10">
    <location>
        <begin position="37"/>
        <end position="61"/>
    </location>
</feature>
<feature type="transmembrane region" description="Helical" evidence="10">
    <location>
        <begin position="128"/>
        <end position="146"/>
    </location>
</feature>
<evidence type="ECO:0000259" key="11">
    <source>
        <dbReference type="PROSITE" id="PS50995"/>
    </source>
</evidence>
<keyword evidence="8 10" id="KW-0472">Membrane</keyword>
<evidence type="ECO:0000256" key="2">
    <source>
        <dbReference type="ARBA" id="ARBA00022448"/>
    </source>
</evidence>
<dbReference type="PROSITE" id="PS50995">
    <property type="entry name" value="HTH_MARR_2"/>
    <property type="match status" value="1"/>
</dbReference>
<feature type="transmembrane region" description="Helical" evidence="10">
    <location>
        <begin position="6"/>
        <end position="25"/>
    </location>
</feature>
<reference evidence="12" key="1">
    <citation type="journal article" date="2015" name="Genom Data">
        <title>Draft genome sequences of Phytophthora kernoviae and Phytophthora ramorum lineage EU2 from Scotland.</title>
        <authorList>
            <person name="Sambles C."/>
            <person name="Schlenzig A."/>
            <person name="O'Neill P."/>
            <person name="Grant M."/>
            <person name="Studholme D.J."/>
        </authorList>
    </citation>
    <scope>NUCLEOTIDE SEQUENCE</scope>
    <source>
        <strain evidence="12">00238/432</strain>
    </source>
</reference>
<organism evidence="12 13">
    <name type="scientific">Phytophthora kernoviae 00238/432</name>
    <dbReference type="NCBI Taxonomy" id="1284355"/>
    <lineage>
        <taxon>Eukaryota</taxon>
        <taxon>Sar</taxon>
        <taxon>Stramenopiles</taxon>
        <taxon>Oomycota</taxon>
        <taxon>Peronosporomycetes</taxon>
        <taxon>Peronosporales</taxon>
        <taxon>Peronosporaceae</taxon>
        <taxon>Phytophthora</taxon>
    </lineage>
</organism>
<reference evidence="12" key="2">
    <citation type="submission" date="2020-02" db="EMBL/GenBank/DDBJ databases">
        <authorList>
            <person name="Studholme D.J."/>
        </authorList>
    </citation>
    <scope>NUCLEOTIDE SEQUENCE</scope>
    <source>
        <strain evidence="12">00238/432</strain>
    </source>
</reference>
<dbReference type="PRINTS" id="PR00598">
    <property type="entry name" value="HTHMARR"/>
</dbReference>
<evidence type="ECO:0000256" key="7">
    <source>
        <dbReference type="ARBA" id="ARBA00023065"/>
    </source>
</evidence>
<dbReference type="AlphaFoldDB" id="A0A8J4WAX1"/>
<dbReference type="GO" id="GO:0016020">
    <property type="term" value="C:membrane"/>
    <property type="evidence" value="ECO:0007669"/>
    <property type="project" value="UniProtKB-SubCell"/>
</dbReference>
<comment type="subcellular location">
    <subcellularLocation>
        <location evidence="1">Membrane</location>
        <topology evidence="1">Multi-pass membrane protein</topology>
    </subcellularLocation>
</comment>
<dbReference type="Gene3D" id="1.10.10.10">
    <property type="entry name" value="Winged helix-like DNA-binding domain superfamily/Winged helix DNA-binding domain"/>
    <property type="match status" value="1"/>
</dbReference>
<dbReference type="InterPro" id="IPR006153">
    <property type="entry name" value="Cation/H_exchanger_TM"/>
</dbReference>
<dbReference type="Pfam" id="PF00999">
    <property type="entry name" value="Na_H_Exchanger"/>
    <property type="match status" value="1"/>
</dbReference>
<evidence type="ECO:0000256" key="8">
    <source>
        <dbReference type="ARBA" id="ARBA00023136"/>
    </source>
</evidence>
<dbReference type="SMART" id="SM00347">
    <property type="entry name" value="HTH_MARR"/>
    <property type="match status" value="1"/>
</dbReference>
<dbReference type="Proteomes" id="UP000702964">
    <property type="component" value="Unassembled WGS sequence"/>
</dbReference>
<dbReference type="PANTHER" id="PTHR43562:SF3">
    <property type="entry name" value="SODIUM ION_PROTON EXCHANGER (EUROFUNG)"/>
    <property type="match status" value="1"/>
</dbReference>
<proteinExistence type="predicted"/>
<evidence type="ECO:0000256" key="5">
    <source>
        <dbReference type="ARBA" id="ARBA00022989"/>
    </source>
</evidence>